<evidence type="ECO:0000313" key="1">
    <source>
        <dbReference type="EMBL" id="KKK70945.1"/>
    </source>
</evidence>
<feature type="non-terminal residue" evidence="1">
    <location>
        <position position="1"/>
    </location>
</feature>
<protein>
    <submittedName>
        <fullName evidence="1">Uncharacterized protein</fullName>
    </submittedName>
</protein>
<comment type="caution">
    <text evidence="1">The sequence shown here is derived from an EMBL/GenBank/DDBJ whole genome shotgun (WGS) entry which is preliminary data.</text>
</comment>
<accession>A0A0F8YBB1</accession>
<gene>
    <name evidence="1" type="ORF">LCGC14_2918900</name>
</gene>
<dbReference type="EMBL" id="LAZR01057954">
    <property type="protein sequence ID" value="KKK70945.1"/>
    <property type="molecule type" value="Genomic_DNA"/>
</dbReference>
<reference evidence="1" key="1">
    <citation type="journal article" date="2015" name="Nature">
        <title>Complex archaea that bridge the gap between prokaryotes and eukaryotes.</title>
        <authorList>
            <person name="Spang A."/>
            <person name="Saw J.H."/>
            <person name="Jorgensen S.L."/>
            <person name="Zaremba-Niedzwiedzka K."/>
            <person name="Martijn J."/>
            <person name="Lind A.E."/>
            <person name="van Eijk R."/>
            <person name="Schleper C."/>
            <person name="Guy L."/>
            <person name="Ettema T.J."/>
        </authorList>
    </citation>
    <scope>NUCLEOTIDE SEQUENCE</scope>
</reference>
<proteinExistence type="predicted"/>
<sequence length="127" mass="14064">NASESTQKLISPNVLSGLFSLKPDRVIISNPFFLAALHAFNTFLEALLLLTATRISPFLAKLSMAFGANNALIRQRIPSGDITPDEFLKLKFSHAVKDVYTKILSARLYFHVNPAQYDVIDVDNVVS</sequence>
<name>A0A0F8YBB1_9ZZZZ</name>
<organism evidence="1">
    <name type="scientific">marine sediment metagenome</name>
    <dbReference type="NCBI Taxonomy" id="412755"/>
    <lineage>
        <taxon>unclassified sequences</taxon>
        <taxon>metagenomes</taxon>
        <taxon>ecological metagenomes</taxon>
    </lineage>
</organism>
<dbReference type="AlphaFoldDB" id="A0A0F8YBB1"/>